<sequence length="77" mass="8869">MNAIILAAGYGDRMKPLTNNAHKTMLKIEGQLIISRIINYVTIHGVNRNIVFSGQQGSQEIESWRYTVSNLRYQRLY</sequence>
<dbReference type="InterPro" id="IPR005835">
    <property type="entry name" value="NTP_transferase_dom"/>
</dbReference>
<dbReference type="AlphaFoldDB" id="A0A484HDG1"/>
<gene>
    <name evidence="2" type="ORF">EPICR_140039</name>
</gene>
<organism evidence="2">
    <name type="scientific">uncultured Desulfobacteraceae bacterium</name>
    <dbReference type="NCBI Taxonomy" id="218296"/>
    <lineage>
        <taxon>Bacteria</taxon>
        <taxon>Pseudomonadati</taxon>
        <taxon>Thermodesulfobacteriota</taxon>
        <taxon>Desulfobacteria</taxon>
        <taxon>Desulfobacterales</taxon>
        <taxon>Desulfobacteraceae</taxon>
        <taxon>environmental samples</taxon>
    </lineage>
</organism>
<name>A0A484HDG1_9BACT</name>
<dbReference type="SUPFAM" id="SSF53448">
    <property type="entry name" value="Nucleotide-diphospho-sugar transferases"/>
    <property type="match status" value="1"/>
</dbReference>
<reference evidence="2" key="1">
    <citation type="submission" date="2019-01" db="EMBL/GenBank/DDBJ databases">
        <authorList>
            <consortium name="Genoscope - CEA"/>
            <person name="William W."/>
        </authorList>
    </citation>
    <scope>NUCLEOTIDE SEQUENCE</scope>
    <source>
        <strain evidence="2">CR-1</strain>
    </source>
</reference>
<feature type="domain" description="Nucleotidyl transferase" evidence="1">
    <location>
        <begin position="3"/>
        <end position="62"/>
    </location>
</feature>
<evidence type="ECO:0000259" key="1">
    <source>
        <dbReference type="Pfam" id="PF00483"/>
    </source>
</evidence>
<dbReference type="Gene3D" id="3.90.550.10">
    <property type="entry name" value="Spore Coat Polysaccharide Biosynthesis Protein SpsA, Chain A"/>
    <property type="match status" value="1"/>
</dbReference>
<evidence type="ECO:0000313" key="2">
    <source>
        <dbReference type="EMBL" id="VEN73278.1"/>
    </source>
</evidence>
<accession>A0A484HDG1</accession>
<proteinExistence type="predicted"/>
<protein>
    <recommendedName>
        <fullName evidence="1">Nucleotidyl transferase domain-containing protein</fullName>
    </recommendedName>
</protein>
<dbReference type="InterPro" id="IPR029044">
    <property type="entry name" value="Nucleotide-diphossugar_trans"/>
</dbReference>
<dbReference type="EMBL" id="CAACVI010000006">
    <property type="protein sequence ID" value="VEN73278.1"/>
    <property type="molecule type" value="Genomic_DNA"/>
</dbReference>
<dbReference type="Pfam" id="PF00483">
    <property type="entry name" value="NTP_transferase"/>
    <property type="match status" value="1"/>
</dbReference>